<sequence length="196" mass="23058">MKRSPKIRILEIAKNRFYRQGYHHTGINQIIRESATAKASFYDHFPSKQTLGVHVIRAYGVDVLVWFRKILRNSSTPNDFISEMSQAMLDQVRTNDSYYQGCPIAIFSSQFPVGEKPFSDEFKRIVIRWESILSTAIQKWKSKGLIQKNTKELELARDLINLYEGSLMNWRISMNEDYILRAMLQIKERFKTEINK</sequence>
<feature type="domain" description="HTH tetR-type" evidence="5">
    <location>
        <begin position="3"/>
        <end position="63"/>
    </location>
</feature>
<dbReference type="Pfam" id="PF16925">
    <property type="entry name" value="TetR_C_13"/>
    <property type="match status" value="1"/>
</dbReference>
<dbReference type="AlphaFoldDB" id="A0A2P2DHU6"/>
<protein>
    <submittedName>
        <fullName evidence="6">Transcriptional regulator, TetR family</fullName>
    </submittedName>
</protein>
<dbReference type="SUPFAM" id="SSF48498">
    <property type="entry name" value="Tetracyclin repressor-like, C-terminal domain"/>
    <property type="match status" value="1"/>
</dbReference>
<dbReference type="GO" id="GO:0003677">
    <property type="term" value="F:DNA binding"/>
    <property type="evidence" value="ECO:0007669"/>
    <property type="project" value="UniProtKB-UniRule"/>
</dbReference>
<dbReference type="InterPro" id="IPR011075">
    <property type="entry name" value="TetR_C"/>
</dbReference>
<proteinExistence type="predicted"/>
<evidence type="ECO:0000256" key="2">
    <source>
        <dbReference type="ARBA" id="ARBA00023125"/>
    </source>
</evidence>
<dbReference type="EMBL" id="BFAZ01000010">
    <property type="protein sequence ID" value="GBF44181.1"/>
    <property type="molecule type" value="Genomic_DNA"/>
</dbReference>
<dbReference type="SUPFAM" id="SSF46689">
    <property type="entry name" value="Homeodomain-like"/>
    <property type="match status" value="1"/>
</dbReference>
<dbReference type="RefSeq" id="WP_108961148.1">
    <property type="nucleotide sequence ID" value="NZ_BFAZ01000010.1"/>
</dbReference>
<comment type="caution">
    <text evidence="6">The sequence shown here is derived from an EMBL/GenBank/DDBJ whole genome shotgun (WGS) entry which is preliminary data.</text>
</comment>
<dbReference type="InterPro" id="IPR036271">
    <property type="entry name" value="Tet_transcr_reg_TetR-rel_C_sf"/>
</dbReference>
<evidence type="ECO:0000259" key="5">
    <source>
        <dbReference type="PROSITE" id="PS50977"/>
    </source>
</evidence>
<keyword evidence="2 4" id="KW-0238">DNA-binding</keyword>
<keyword evidence="3" id="KW-0804">Transcription</keyword>
<evidence type="ECO:0000256" key="1">
    <source>
        <dbReference type="ARBA" id="ARBA00023015"/>
    </source>
</evidence>
<dbReference type="Pfam" id="PF00440">
    <property type="entry name" value="TetR_N"/>
    <property type="match status" value="1"/>
</dbReference>
<accession>A0A2P2DHU6</accession>
<evidence type="ECO:0000256" key="4">
    <source>
        <dbReference type="PROSITE-ProRule" id="PRU00335"/>
    </source>
</evidence>
<evidence type="ECO:0000256" key="3">
    <source>
        <dbReference type="ARBA" id="ARBA00023163"/>
    </source>
</evidence>
<dbReference type="InterPro" id="IPR001647">
    <property type="entry name" value="HTH_TetR"/>
</dbReference>
<dbReference type="Gene3D" id="1.10.357.10">
    <property type="entry name" value="Tetracycline Repressor, domain 2"/>
    <property type="match status" value="1"/>
</dbReference>
<dbReference type="InterPro" id="IPR009057">
    <property type="entry name" value="Homeodomain-like_sf"/>
</dbReference>
<feature type="DNA-binding region" description="H-T-H motif" evidence="4">
    <location>
        <begin position="26"/>
        <end position="45"/>
    </location>
</feature>
<keyword evidence="7" id="KW-1185">Reference proteome</keyword>
<evidence type="ECO:0000313" key="7">
    <source>
        <dbReference type="Proteomes" id="UP000245206"/>
    </source>
</evidence>
<keyword evidence="1" id="KW-0805">Transcription regulation</keyword>
<organism evidence="6 7">
    <name type="scientific">Leptospira ellinghausenii</name>
    <dbReference type="NCBI Taxonomy" id="1917822"/>
    <lineage>
        <taxon>Bacteria</taxon>
        <taxon>Pseudomonadati</taxon>
        <taxon>Spirochaetota</taxon>
        <taxon>Spirochaetia</taxon>
        <taxon>Leptospirales</taxon>
        <taxon>Leptospiraceae</taxon>
        <taxon>Leptospira</taxon>
    </lineage>
</organism>
<gene>
    <name evidence="6" type="ORF">LPTSP2_34840</name>
</gene>
<name>A0A2P2DHU6_9LEPT</name>
<dbReference type="PANTHER" id="PTHR47506">
    <property type="entry name" value="TRANSCRIPTIONAL REGULATORY PROTEIN"/>
    <property type="match status" value="1"/>
</dbReference>
<dbReference type="OrthoDB" id="9812484at2"/>
<dbReference type="Proteomes" id="UP000245206">
    <property type="component" value="Unassembled WGS sequence"/>
</dbReference>
<evidence type="ECO:0000313" key="6">
    <source>
        <dbReference type="EMBL" id="GBF44181.1"/>
    </source>
</evidence>
<reference evidence="7" key="1">
    <citation type="journal article" date="2019" name="Microbiol. Immunol.">
        <title>Molecular and phenotypic characterization of Leptospira johnsonii sp. nov., Leptospira ellinghausenii sp. nov. and Leptospira ryugenii sp. nov. isolated from soil and water in Japan.</title>
        <authorList>
            <person name="Masuzawa T."/>
            <person name="Saito M."/>
            <person name="Nakao R."/>
            <person name="Nikaido Y."/>
            <person name="Matsumoto M."/>
            <person name="Ogawa M."/>
            <person name="Yokoyama M."/>
            <person name="Hidaka Y."/>
            <person name="Tomita J."/>
            <person name="Sakakibara K."/>
            <person name="Suzuki K."/>
            <person name="Yasuda S."/>
            <person name="Sato H."/>
            <person name="Yamaguchi M."/>
            <person name="Yoshida S.I."/>
            <person name="Koizumi N."/>
            <person name="Kawamura Y."/>
        </authorList>
    </citation>
    <scope>NUCLEOTIDE SEQUENCE [LARGE SCALE GENOMIC DNA]</scope>
    <source>
        <strain evidence="7">E18</strain>
    </source>
</reference>
<dbReference type="PROSITE" id="PS50977">
    <property type="entry name" value="HTH_TETR_2"/>
    <property type="match status" value="1"/>
</dbReference>
<dbReference type="PANTHER" id="PTHR47506:SF1">
    <property type="entry name" value="HTH-TYPE TRANSCRIPTIONAL REGULATOR YJDC"/>
    <property type="match status" value="1"/>
</dbReference>